<dbReference type="GO" id="GO:1902850">
    <property type="term" value="P:microtubule cytoskeleton organization involved in mitosis"/>
    <property type="evidence" value="ECO:0007669"/>
    <property type="project" value="UniProtKB-ARBA"/>
</dbReference>
<dbReference type="InterPro" id="IPR026983">
    <property type="entry name" value="DHC"/>
</dbReference>
<keyword evidence="3" id="KW-0963">Cytoplasm</keyword>
<dbReference type="GO" id="GO:0008569">
    <property type="term" value="F:minus-end-directed microtubule motor activity"/>
    <property type="evidence" value="ECO:0007669"/>
    <property type="project" value="UniProtKB-ARBA"/>
</dbReference>
<dbReference type="InterPro" id="IPR042228">
    <property type="entry name" value="Dynein_linker_3"/>
</dbReference>
<accession>A0A9K3D1G3</accession>
<evidence type="ECO:0000256" key="1">
    <source>
        <dbReference type="ARBA" id="ARBA00004245"/>
    </source>
</evidence>
<dbReference type="GO" id="GO:0060271">
    <property type="term" value="P:cilium assembly"/>
    <property type="evidence" value="ECO:0007669"/>
    <property type="project" value="TreeGrafter"/>
</dbReference>
<comment type="caution">
    <text evidence="14">The sequence shown here is derived from an EMBL/GenBank/DDBJ whole genome shotgun (WGS) entry which is preliminary data.</text>
</comment>
<evidence type="ECO:0000259" key="13">
    <source>
        <dbReference type="Pfam" id="PF12774"/>
    </source>
</evidence>
<dbReference type="PANTHER" id="PTHR10676">
    <property type="entry name" value="DYNEIN HEAVY CHAIN FAMILY PROTEIN"/>
    <property type="match status" value="1"/>
</dbReference>
<dbReference type="GO" id="GO:0005938">
    <property type="term" value="C:cell cortex"/>
    <property type="evidence" value="ECO:0007669"/>
    <property type="project" value="UniProtKB-ARBA"/>
</dbReference>
<dbReference type="GO" id="GO:0005868">
    <property type="term" value="C:cytoplasmic dynein complex"/>
    <property type="evidence" value="ECO:0007669"/>
    <property type="project" value="TreeGrafter"/>
</dbReference>
<feature type="non-terminal residue" evidence="14">
    <location>
        <position position="1906"/>
    </location>
</feature>
<feature type="compositionally biased region" description="Low complexity" evidence="11">
    <location>
        <begin position="404"/>
        <end position="421"/>
    </location>
</feature>
<feature type="non-terminal residue" evidence="14">
    <location>
        <position position="1"/>
    </location>
</feature>
<dbReference type="GO" id="GO:0005930">
    <property type="term" value="C:axoneme"/>
    <property type="evidence" value="ECO:0007669"/>
    <property type="project" value="TreeGrafter"/>
</dbReference>
<dbReference type="InterPro" id="IPR042222">
    <property type="entry name" value="Dynein_2_N"/>
</dbReference>
<gene>
    <name evidence="14" type="ORF">KIPB_007237</name>
</gene>
<dbReference type="Gene3D" id="1.20.140.100">
    <property type="entry name" value="Dynein heavy chain, N-terminal domain 2"/>
    <property type="match status" value="1"/>
</dbReference>
<dbReference type="InterPro" id="IPR027417">
    <property type="entry name" value="P-loop_NTPase"/>
</dbReference>
<dbReference type="GO" id="GO:0030473">
    <property type="term" value="P:nuclear migration along microtubule"/>
    <property type="evidence" value="ECO:0007669"/>
    <property type="project" value="UniProtKB-ARBA"/>
</dbReference>
<dbReference type="GO" id="GO:0000070">
    <property type="term" value="P:mitotic sister chromatid segregation"/>
    <property type="evidence" value="ECO:0007669"/>
    <property type="project" value="UniProtKB-ARBA"/>
</dbReference>
<keyword evidence="4" id="KW-0493">Microtubule</keyword>
<dbReference type="GO" id="GO:0097729">
    <property type="term" value="C:9+2 motile cilium"/>
    <property type="evidence" value="ECO:0007669"/>
    <property type="project" value="TreeGrafter"/>
</dbReference>
<keyword evidence="10" id="KW-0206">Cytoskeleton</keyword>
<evidence type="ECO:0000256" key="4">
    <source>
        <dbReference type="ARBA" id="ARBA00022701"/>
    </source>
</evidence>
<feature type="region of interest" description="Disordered" evidence="11">
    <location>
        <begin position="394"/>
        <end position="426"/>
    </location>
</feature>
<evidence type="ECO:0000256" key="2">
    <source>
        <dbReference type="ARBA" id="ARBA00022197"/>
    </source>
</evidence>
<organism evidence="14 15">
    <name type="scientific">Kipferlia bialata</name>
    <dbReference type="NCBI Taxonomy" id="797122"/>
    <lineage>
        <taxon>Eukaryota</taxon>
        <taxon>Metamonada</taxon>
        <taxon>Carpediemonas-like organisms</taxon>
        <taxon>Kipferlia</taxon>
    </lineage>
</organism>
<keyword evidence="9" id="KW-0505">Motor protein</keyword>
<dbReference type="Pfam" id="PF08393">
    <property type="entry name" value="DHC_N2"/>
    <property type="match status" value="1"/>
</dbReference>
<evidence type="ECO:0000256" key="3">
    <source>
        <dbReference type="ARBA" id="ARBA00022490"/>
    </source>
</evidence>
<dbReference type="InterPro" id="IPR035699">
    <property type="entry name" value="AAA_6"/>
</dbReference>
<keyword evidence="5" id="KW-0677">Repeat</keyword>
<evidence type="ECO:0000256" key="7">
    <source>
        <dbReference type="ARBA" id="ARBA00022840"/>
    </source>
</evidence>
<dbReference type="GO" id="GO:0045505">
    <property type="term" value="F:dynein intermediate chain binding"/>
    <property type="evidence" value="ECO:0007669"/>
    <property type="project" value="InterPro"/>
</dbReference>
<sequence>VLAARQTKTEARGILEVARVLGQDDMVHALRAHVEKVVAVAKRQESVAIKHWGRTAVMPSEGVTLLRMRPEDGLLEVGLGDDAIKLLRDVRVLSALGYSKSGRVLNQQMRDMANRVSEMMRHILALQRVSAFYNTLAPRLHPAHKPALLEPAKRFESVIRRVSTVAEGISIFSSSAQVISGVKDITAELQSAMLKLEKKITSLEKLHDQFRDVLSRLLTIPIHTTEGVEIWARGIKSLRNETAALASGKHKDMRGIKVDISAWVTHWDTAIARCLSVVYANGVLDVVVQTKLDNPVVCVIEEPDAEGEGRVYLDPSPHAVRQTLTQRLNEYLTLFDRHPELRGISHKGTALATLQQCALDRLPQALSLIGSVVSNLSCLEAELVRRLALTMVQGSQAGPERDTPAVSEAESEGEASAPGISVPLPGMSPSAVSDNLRKVETLRGQAHDVILASLPFLKPSSGTEHTLSPSSLIVDMGQAFRALSRQGDVLLTLCGESILDRVTHLGNRVHQFVSEAVSTLSADVSSVGDLAALADAQRKVELSLKNPARGGISSLMGEIADFQPVLQKLKDLGTDGNILKTLTQVIKAADTSAGSLKQMLMDSDQKLEQRKQGLKDALVRRLGGDSASPEGCLKRGRAAVDGYAAAVEGLIGDVESNGLGAVVIDEGSFKQYIAEIASVATDIAAVEQEAQSLFNVGVSKLVPKTHGELEQIGPMGEVAERDGALLSLVCEYQTAHKAMAECEWEEMRTRPQELKVFHSEWQGKLAAFEREKEAGEGSQSRLSGVLLSAVSTDLSSLSKVLPALSALRCEALTAVHWREIGSMVGTTLTGRIETGALLKCSQALVAALPRLRQLVRRAEGELAVRAALDDVSRWARVRATLQPVPLSLSEGSESRVKGGRERVLVQGMGRVLKDLSEKQTLLAALKDSPFYASVKAEAERWGATLTHLSGALLSLTSVQQRVTSLEPVIARGALVESEDAFYAALTVVLSILDEFISRANTSKPAVELLSVTLSAGSLPSSFTSSLSLSQGVASPTDVVRALERVEAVLLETQKALKQYLEGKRLAFPRFFFVGDADLLAILAGATADPIGVLSPHLRKLYQGVSTLSLAPGDGPPCIASFGSVEGETVQMVRAVAVKGEPEQWMAEMDGVISVSLQASLATALGVQKETGHGEFATVHDTLSLDRALASDLDLSLPGETLCLAQSVLYTAQVDAAMAEKGEERANALALVSDSVHSQLDRVAELLTSPQLTGAILPRSPLAVMRLKLKSLATVLSHQIDVVASLTGCGQDAAETEGEGTAADWVWFRELKHRATYGLDVTVSCLDGEIPFTWEYQGNPVRLVHTPLTTVCYTSLMAGLALGKGGNPFGPAGSGKTESVKALGLILGRPTIVVNCDGAIDVESMSRLLIGLVLTGAFGCFDEFNRLSESVLSAVSQHIQTIQTAVLHAQQTNTTKTCISIDGTTVRKITPGAAVFVTMNPVSREYRGRSELPQNLKDLVRPVHMARPDTSLIAAVYLAGDGFRHAKELAVNCAHFASLAACRITTSKHLDWGLRSLQAVLRSAGLWRREAVKGLEGQALKERESAIVVRALRSGTVSRVTPSERVVFEEIVKDVFGEAASQMPPTPHTEVLLREALQAECESLGLEVRESQVSLCVQLHSALSSKMGVVLLGDPGCGKSTILRLFKGAVLRLSKGALAVSDAVLAPRSMARASLLGYVDQDSRDWTDGVLTRAARDAAAVTAADGVTGAQWRWVVCDGDVDPDWIEALNSVLDDNRLLTLASGERIRFPLPSDPLQGFMAKASDTEEDGASPKSGEKEASSAEGVVAPVSFLFETCSLAHASPATVSRLAIILVAKGEDTQDPAAQERQRESEREAELKREDAKEIASREIGRIGSVVNVRLPGSP</sequence>
<evidence type="ECO:0000256" key="5">
    <source>
        <dbReference type="ARBA" id="ARBA00022737"/>
    </source>
</evidence>
<evidence type="ECO:0000256" key="10">
    <source>
        <dbReference type="ARBA" id="ARBA00023212"/>
    </source>
</evidence>
<dbReference type="GO" id="GO:0051959">
    <property type="term" value="F:dynein light intermediate chain binding"/>
    <property type="evidence" value="ECO:0007669"/>
    <property type="project" value="InterPro"/>
</dbReference>
<protein>
    <recommendedName>
        <fullName evidence="2">Dynein heavy chain, cytoplasmic</fullName>
    </recommendedName>
</protein>
<keyword evidence="6" id="KW-0547">Nucleotide-binding</keyword>
<keyword evidence="8" id="KW-0175">Coiled coil</keyword>
<feature type="compositionally biased region" description="Basic and acidic residues" evidence="11">
    <location>
        <begin position="1865"/>
        <end position="1885"/>
    </location>
</feature>
<comment type="subcellular location">
    <subcellularLocation>
        <location evidence="1">Cytoplasm</location>
        <location evidence="1">Cytoskeleton</location>
    </subcellularLocation>
</comment>
<evidence type="ECO:0000259" key="12">
    <source>
        <dbReference type="Pfam" id="PF08393"/>
    </source>
</evidence>
<dbReference type="FunFam" id="3.40.50.300:FF:000996">
    <property type="entry name" value="Cytoplasmic dynein heavy chain"/>
    <property type="match status" value="1"/>
</dbReference>
<evidence type="ECO:0000313" key="14">
    <source>
        <dbReference type="EMBL" id="GIQ85549.1"/>
    </source>
</evidence>
<dbReference type="InterPro" id="IPR013602">
    <property type="entry name" value="Dynein_heavy_linker"/>
</dbReference>
<dbReference type="Gene3D" id="1.10.8.710">
    <property type="match status" value="1"/>
</dbReference>
<feature type="region of interest" description="Disordered" evidence="11">
    <location>
        <begin position="1860"/>
        <end position="1885"/>
    </location>
</feature>
<reference evidence="14 15" key="1">
    <citation type="journal article" date="2018" name="PLoS ONE">
        <title>The draft genome of Kipferlia bialata reveals reductive genome evolution in fornicate parasites.</title>
        <authorList>
            <person name="Tanifuji G."/>
            <person name="Takabayashi S."/>
            <person name="Kume K."/>
            <person name="Takagi M."/>
            <person name="Nakayama T."/>
            <person name="Kamikawa R."/>
            <person name="Inagaki Y."/>
            <person name="Hashimoto T."/>
        </authorList>
    </citation>
    <scope>NUCLEOTIDE SEQUENCE [LARGE SCALE GENOMIC DNA]</scope>
    <source>
        <strain evidence="14">NY0173</strain>
    </source>
</reference>
<dbReference type="Gene3D" id="1.20.58.1120">
    <property type="match status" value="1"/>
</dbReference>
<evidence type="ECO:0000313" key="15">
    <source>
        <dbReference type="Proteomes" id="UP000265618"/>
    </source>
</evidence>
<feature type="domain" description="Dynein heavy chain linker" evidence="12">
    <location>
        <begin position="725"/>
        <end position="1162"/>
    </location>
</feature>
<evidence type="ECO:0000256" key="11">
    <source>
        <dbReference type="SAM" id="MobiDB-lite"/>
    </source>
</evidence>
<evidence type="ECO:0000256" key="8">
    <source>
        <dbReference type="ARBA" id="ARBA00023054"/>
    </source>
</evidence>
<dbReference type="Gene3D" id="3.40.50.300">
    <property type="entry name" value="P-loop containing nucleotide triphosphate hydrolases"/>
    <property type="match status" value="2"/>
</dbReference>
<evidence type="ECO:0000256" key="9">
    <source>
        <dbReference type="ARBA" id="ARBA00023175"/>
    </source>
</evidence>
<dbReference type="EMBL" id="BDIP01002001">
    <property type="protein sequence ID" value="GIQ85549.1"/>
    <property type="molecule type" value="Genomic_DNA"/>
</dbReference>
<keyword evidence="15" id="KW-1185">Reference proteome</keyword>
<dbReference type="OrthoDB" id="10252139at2759"/>
<proteinExistence type="predicted"/>
<dbReference type="PANTHER" id="PTHR10676:SF352">
    <property type="entry name" value="CYTOPLASMIC DYNEIN 2 HEAVY CHAIN 1"/>
    <property type="match status" value="1"/>
</dbReference>
<feature type="domain" description="Dynein heavy chain hydrolytic ATP-binding dynein motor region" evidence="13">
    <location>
        <begin position="1331"/>
        <end position="1679"/>
    </location>
</feature>
<dbReference type="GO" id="GO:0060294">
    <property type="term" value="P:cilium movement involved in cell motility"/>
    <property type="evidence" value="ECO:0007669"/>
    <property type="project" value="TreeGrafter"/>
</dbReference>
<name>A0A9K3D1G3_9EUKA</name>
<dbReference type="InterPro" id="IPR043157">
    <property type="entry name" value="Dynein_AAA1S"/>
</dbReference>
<keyword evidence="7" id="KW-0067">ATP-binding</keyword>
<dbReference type="GO" id="GO:0005524">
    <property type="term" value="F:ATP binding"/>
    <property type="evidence" value="ECO:0007669"/>
    <property type="project" value="UniProtKB-KW"/>
</dbReference>
<evidence type="ECO:0000256" key="6">
    <source>
        <dbReference type="ARBA" id="ARBA00022741"/>
    </source>
</evidence>
<dbReference type="GO" id="GO:0000235">
    <property type="term" value="C:astral microtubule"/>
    <property type="evidence" value="ECO:0007669"/>
    <property type="project" value="UniProtKB-ARBA"/>
</dbReference>
<dbReference type="Pfam" id="PF12774">
    <property type="entry name" value="AAA_6"/>
    <property type="match status" value="1"/>
</dbReference>
<dbReference type="SUPFAM" id="SSF52540">
    <property type="entry name" value="P-loop containing nucleoside triphosphate hydrolases"/>
    <property type="match status" value="2"/>
</dbReference>
<dbReference type="Proteomes" id="UP000265618">
    <property type="component" value="Unassembled WGS sequence"/>
</dbReference>
<dbReference type="Gene3D" id="3.20.180.20">
    <property type="entry name" value="Dynein heavy chain, N-terminal domain 2"/>
    <property type="match status" value="1"/>
</dbReference>
<dbReference type="GO" id="GO:0035721">
    <property type="term" value="P:intraciliary retrograde transport"/>
    <property type="evidence" value="ECO:0007669"/>
    <property type="project" value="TreeGrafter"/>
</dbReference>